<organism evidence="9 10">
    <name type="scientific">Tenuifilum thalassicum</name>
    <dbReference type="NCBI Taxonomy" id="2590900"/>
    <lineage>
        <taxon>Bacteria</taxon>
        <taxon>Pseudomonadati</taxon>
        <taxon>Bacteroidota</taxon>
        <taxon>Bacteroidia</taxon>
        <taxon>Bacteroidales</taxon>
        <taxon>Tenuifilaceae</taxon>
        <taxon>Tenuifilum</taxon>
    </lineage>
</organism>
<keyword evidence="3" id="KW-0378">Hydrolase</keyword>
<dbReference type="KEGG" id="ttz:FHG85_03770"/>
<protein>
    <submittedName>
        <fullName evidence="9">Insulinase family protein</fullName>
    </submittedName>
</protein>
<feature type="coiled-coil region" evidence="6">
    <location>
        <begin position="311"/>
        <end position="338"/>
    </location>
</feature>
<dbReference type="GO" id="GO:0006508">
    <property type="term" value="P:proteolysis"/>
    <property type="evidence" value="ECO:0007669"/>
    <property type="project" value="UniProtKB-KW"/>
</dbReference>
<feature type="domain" description="Peptidase M16 N-terminal" evidence="7">
    <location>
        <begin position="19"/>
        <end position="129"/>
    </location>
</feature>
<dbReference type="InterPro" id="IPR011249">
    <property type="entry name" value="Metalloenz_LuxS/M16"/>
</dbReference>
<keyword evidence="5" id="KW-0482">Metalloprotease</keyword>
<keyword evidence="2" id="KW-0645">Protease</keyword>
<dbReference type="AlphaFoldDB" id="A0A7D3XFI1"/>
<dbReference type="InterPro" id="IPR011765">
    <property type="entry name" value="Pept_M16_N"/>
</dbReference>
<evidence type="ECO:0000256" key="6">
    <source>
        <dbReference type="SAM" id="Coils"/>
    </source>
</evidence>
<dbReference type="Pfam" id="PF00675">
    <property type="entry name" value="Peptidase_M16"/>
    <property type="match status" value="1"/>
</dbReference>
<dbReference type="GO" id="GO:0046872">
    <property type="term" value="F:metal ion binding"/>
    <property type="evidence" value="ECO:0007669"/>
    <property type="project" value="InterPro"/>
</dbReference>
<dbReference type="EMBL" id="CP041345">
    <property type="protein sequence ID" value="QKG79417.1"/>
    <property type="molecule type" value="Genomic_DNA"/>
</dbReference>
<dbReference type="Proteomes" id="UP000500961">
    <property type="component" value="Chromosome"/>
</dbReference>
<name>A0A7D3XFI1_9BACT</name>
<dbReference type="Gene3D" id="3.30.830.10">
    <property type="entry name" value="Metalloenzyme, LuxS/M16 peptidase-like"/>
    <property type="match status" value="2"/>
</dbReference>
<dbReference type="PANTHER" id="PTHR43690">
    <property type="entry name" value="NARDILYSIN"/>
    <property type="match status" value="1"/>
</dbReference>
<evidence type="ECO:0000256" key="3">
    <source>
        <dbReference type="ARBA" id="ARBA00022801"/>
    </source>
</evidence>
<feature type="domain" description="Peptidase M16 C-terminal" evidence="8">
    <location>
        <begin position="168"/>
        <end position="344"/>
    </location>
</feature>
<keyword evidence="6" id="KW-0175">Coiled coil</keyword>
<reference evidence="9 10" key="1">
    <citation type="submission" date="2019-07" db="EMBL/GenBank/DDBJ databases">
        <title>Thalassofilum flectens gen. nov., sp. nov., a novel moderate thermophilic anaerobe from a shallow sea hot spring in Kunashir Island (Russia), representing a new family in the order Bacteroidales, and proposal of Thalassofilacea fam. nov.</title>
        <authorList>
            <person name="Kochetkova T.V."/>
            <person name="Podosokorskaya O.A."/>
            <person name="Novikov A."/>
            <person name="Elcheninov A.G."/>
            <person name="Toshchakov S.V."/>
            <person name="Kublanov I.V."/>
        </authorList>
    </citation>
    <scope>NUCLEOTIDE SEQUENCE [LARGE SCALE GENOMIC DNA]</scope>
    <source>
        <strain evidence="9 10">38-H</strain>
    </source>
</reference>
<sequence length="416" mass="48094">MIDFKRFRLENGLILLVHTDYSTPIAAVNLLYKVGAKHENPEKTGFAHLFEHLMFGGSVNIPVFDEPLERVGGENNAFTTNDLTNYYITVPVENIETALWLESDRMLSLAFSQKSLDVQKSVVIEEFNQRYLNQPYGDVWLNLRPLAYKVHPYRWPTIGMSVEHIQKATLDDVKEFFYGHYAPNNAILCIAGPIDDVKALELTKRWFGSIEPRNIDRKAIPKEPEQNEHRRLTLERDVPFNAIYKAYHMCNRMHPDFPITDLLSDLLSNGRSSRLYQRLVKEKQLFSSVNAYITGDVDEGLFVLTGQLYENTSFKMAEEALNQELEELKVKLVKTDELDKVKNKFEANFIFEQESVMVNALNLCYYEMLSDANLLNLELDRYNAVTAEDIKRVANQVFDVKNCSTVYYKSNLINEN</sequence>
<evidence type="ECO:0000259" key="8">
    <source>
        <dbReference type="Pfam" id="PF05193"/>
    </source>
</evidence>
<evidence type="ECO:0000256" key="2">
    <source>
        <dbReference type="ARBA" id="ARBA00022670"/>
    </source>
</evidence>
<keyword evidence="4" id="KW-0862">Zinc</keyword>
<dbReference type="Pfam" id="PF05193">
    <property type="entry name" value="Peptidase_M16_C"/>
    <property type="match status" value="1"/>
</dbReference>
<evidence type="ECO:0000256" key="5">
    <source>
        <dbReference type="ARBA" id="ARBA00023049"/>
    </source>
</evidence>
<evidence type="ECO:0000259" key="7">
    <source>
        <dbReference type="Pfam" id="PF00675"/>
    </source>
</evidence>
<dbReference type="InterPro" id="IPR050626">
    <property type="entry name" value="Peptidase_M16"/>
</dbReference>
<proteinExistence type="inferred from homology"/>
<dbReference type="RefSeq" id="WP_173073128.1">
    <property type="nucleotide sequence ID" value="NZ_CP041345.1"/>
</dbReference>
<dbReference type="PANTHER" id="PTHR43690:SF17">
    <property type="entry name" value="PROTEIN YHJJ"/>
    <property type="match status" value="1"/>
</dbReference>
<evidence type="ECO:0000313" key="10">
    <source>
        <dbReference type="Proteomes" id="UP000500961"/>
    </source>
</evidence>
<dbReference type="SUPFAM" id="SSF63411">
    <property type="entry name" value="LuxS/MPP-like metallohydrolase"/>
    <property type="match status" value="2"/>
</dbReference>
<dbReference type="InterPro" id="IPR007863">
    <property type="entry name" value="Peptidase_M16_C"/>
</dbReference>
<dbReference type="GO" id="GO:0008237">
    <property type="term" value="F:metallopeptidase activity"/>
    <property type="evidence" value="ECO:0007669"/>
    <property type="project" value="UniProtKB-KW"/>
</dbReference>
<keyword evidence="10" id="KW-1185">Reference proteome</keyword>
<accession>A0A7D3XFI1</accession>
<evidence type="ECO:0000256" key="4">
    <source>
        <dbReference type="ARBA" id="ARBA00022833"/>
    </source>
</evidence>
<evidence type="ECO:0000313" key="9">
    <source>
        <dbReference type="EMBL" id="QKG79417.1"/>
    </source>
</evidence>
<evidence type="ECO:0000256" key="1">
    <source>
        <dbReference type="ARBA" id="ARBA00007261"/>
    </source>
</evidence>
<gene>
    <name evidence="9" type="ORF">FHG85_03770</name>
</gene>
<comment type="similarity">
    <text evidence="1">Belongs to the peptidase M16 family.</text>
</comment>